<organism evidence="9 10">
    <name type="scientific">Bacillus badius</name>
    <dbReference type="NCBI Taxonomy" id="1455"/>
    <lineage>
        <taxon>Bacteria</taxon>
        <taxon>Bacillati</taxon>
        <taxon>Bacillota</taxon>
        <taxon>Bacilli</taxon>
        <taxon>Bacillales</taxon>
        <taxon>Bacillaceae</taxon>
        <taxon>Pseudobacillus</taxon>
    </lineage>
</organism>
<dbReference type="PROSITE" id="PS00073">
    <property type="entry name" value="ACYL_COA_DH_2"/>
    <property type="match status" value="1"/>
</dbReference>
<evidence type="ECO:0000313" key="10">
    <source>
        <dbReference type="Proteomes" id="UP000031982"/>
    </source>
</evidence>
<evidence type="ECO:0000259" key="8">
    <source>
        <dbReference type="Pfam" id="PF02771"/>
    </source>
</evidence>
<dbReference type="InterPro" id="IPR006089">
    <property type="entry name" value="Acyl-CoA_DH_CS"/>
</dbReference>
<dbReference type="InterPro" id="IPR037069">
    <property type="entry name" value="AcylCoA_DH/ox_N_sf"/>
</dbReference>
<dbReference type="Pfam" id="PF02771">
    <property type="entry name" value="Acyl-CoA_dh_N"/>
    <property type="match status" value="1"/>
</dbReference>
<dbReference type="EMBL" id="JXLP01000009">
    <property type="protein sequence ID" value="KIL78702.1"/>
    <property type="molecule type" value="Genomic_DNA"/>
</dbReference>
<dbReference type="PANTHER" id="PTHR43884">
    <property type="entry name" value="ACYL-COA DEHYDROGENASE"/>
    <property type="match status" value="1"/>
</dbReference>
<dbReference type="InterPro" id="IPR006091">
    <property type="entry name" value="Acyl-CoA_Oxase/DH_mid-dom"/>
</dbReference>
<dbReference type="InterPro" id="IPR013786">
    <property type="entry name" value="AcylCoA_DH/ox_N"/>
</dbReference>
<evidence type="ECO:0000256" key="2">
    <source>
        <dbReference type="ARBA" id="ARBA00009347"/>
    </source>
</evidence>
<dbReference type="RefSeq" id="WP_041095451.1">
    <property type="nucleotide sequence ID" value="NZ_JARTHD010000045.1"/>
</dbReference>
<dbReference type="Gene3D" id="1.10.540.10">
    <property type="entry name" value="Acyl-CoA dehydrogenase/oxidase, N-terminal domain"/>
    <property type="match status" value="1"/>
</dbReference>
<reference evidence="9 10" key="1">
    <citation type="submission" date="2015-01" db="EMBL/GenBank/DDBJ databases">
        <title>Genome Assembly of Bacillus badius MTCC 1458.</title>
        <authorList>
            <person name="Verma A."/>
            <person name="Khatri I."/>
            <person name="Mual P."/>
            <person name="Subramanian S."/>
            <person name="Krishnamurthi S."/>
        </authorList>
    </citation>
    <scope>NUCLEOTIDE SEQUENCE [LARGE SCALE GENOMIC DNA]</scope>
    <source>
        <strain evidence="9 10">MTCC 1458</strain>
    </source>
</reference>
<dbReference type="PROSITE" id="PS00072">
    <property type="entry name" value="ACYL_COA_DH_1"/>
    <property type="match status" value="1"/>
</dbReference>
<gene>
    <name evidence="9" type="ORF">SD77_4382</name>
</gene>
<dbReference type="PIRSF" id="PIRSF016578">
    <property type="entry name" value="HsaA"/>
    <property type="match status" value="1"/>
</dbReference>
<dbReference type="Pfam" id="PF00441">
    <property type="entry name" value="Acyl-CoA_dh_1"/>
    <property type="match status" value="1"/>
</dbReference>
<dbReference type="Pfam" id="PF02770">
    <property type="entry name" value="Acyl-CoA_dh_M"/>
    <property type="match status" value="1"/>
</dbReference>
<dbReference type="CDD" id="cd01158">
    <property type="entry name" value="SCAD_SBCAD"/>
    <property type="match status" value="1"/>
</dbReference>
<comment type="similarity">
    <text evidence="2 5">Belongs to the acyl-CoA dehydrogenase family.</text>
</comment>
<feature type="domain" description="Acyl-CoA oxidase/dehydrogenase middle" evidence="7">
    <location>
        <begin position="122"/>
        <end position="217"/>
    </location>
</feature>
<dbReference type="InterPro" id="IPR009075">
    <property type="entry name" value="AcylCo_DH/oxidase_C"/>
</dbReference>
<proteinExistence type="inferred from homology"/>
<keyword evidence="10" id="KW-1185">Reference proteome</keyword>
<comment type="cofactor">
    <cofactor evidence="1 5">
        <name>FAD</name>
        <dbReference type="ChEBI" id="CHEBI:57692"/>
    </cofactor>
</comment>
<dbReference type="SUPFAM" id="SSF47203">
    <property type="entry name" value="Acyl-CoA dehydrogenase C-terminal domain-like"/>
    <property type="match status" value="1"/>
</dbReference>
<dbReference type="InterPro" id="IPR046373">
    <property type="entry name" value="Acyl-CoA_Oxase/DH_mid-dom_sf"/>
</dbReference>
<sequence length="379" mass="41570">MNFQLTEEHEMIRKMVRDFAKNEVEPTAAERDEEERFDMELFHKMAELGLTGIPWPEEYGGIGSDYLAYCIAVEELSRVCASTGVTLSAHTSLAGWPVYKFGTEEQKQKYLKPMAQGEKIGAYGLTEPGSGSDAGGMKTTARLEGGEYILNGSKIFITNGGIADIYIVFALTDPASKQRGTTAFIVEKDFPGFSVGKKEKKLGIRSSPTTEIIFEDCRVPKENMLGSEGDGFKIAMMTLDGGRNGIAAQAVGIAQGALDAAIEYAKERKQFGKPIAANQGISFKIADMATAVEASRLLTYQAAWLESNNLPYGKESAMSKLMAGDTAMKVTTEAVQIFGGYGYTKDYPVERYMRDAKITQIYEGTQEIQRLVISRMLTK</sequence>
<evidence type="ECO:0000256" key="3">
    <source>
        <dbReference type="ARBA" id="ARBA00022630"/>
    </source>
</evidence>
<evidence type="ECO:0000256" key="4">
    <source>
        <dbReference type="ARBA" id="ARBA00022827"/>
    </source>
</evidence>
<dbReference type="Gene3D" id="2.40.110.10">
    <property type="entry name" value="Butyryl-CoA Dehydrogenase, subunit A, domain 2"/>
    <property type="match status" value="1"/>
</dbReference>
<evidence type="ECO:0000313" key="9">
    <source>
        <dbReference type="EMBL" id="KIL78702.1"/>
    </source>
</evidence>
<accession>A0ABR5AVB7</accession>
<keyword evidence="5" id="KW-0560">Oxidoreductase</keyword>
<feature type="domain" description="Acyl-CoA dehydrogenase/oxidase N-terminal" evidence="8">
    <location>
        <begin position="6"/>
        <end position="118"/>
    </location>
</feature>
<dbReference type="InterPro" id="IPR036250">
    <property type="entry name" value="AcylCo_DH-like_C"/>
</dbReference>
<evidence type="ECO:0000256" key="5">
    <source>
        <dbReference type="RuleBase" id="RU362125"/>
    </source>
</evidence>
<protein>
    <submittedName>
        <fullName evidence="9">Butyryl-CoA dehydrogenase</fullName>
    </submittedName>
</protein>
<keyword evidence="4 5" id="KW-0274">FAD</keyword>
<keyword evidence="3 5" id="KW-0285">Flavoprotein</keyword>
<dbReference type="SUPFAM" id="SSF56645">
    <property type="entry name" value="Acyl-CoA dehydrogenase NM domain-like"/>
    <property type="match status" value="1"/>
</dbReference>
<evidence type="ECO:0000256" key="1">
    <source>
        <dbReference type="ARBA" id="ARBA00001974"/>
    </source>
</evidence>
<comment type="caution">
    <text evidence="9">The sequence shown here is derived from an EMBL/GenBank/DDBJ whole genome shotgun (WGS) entry which is preliminary data.</text>
</comment>
<feature type="domain" description="Acyl-CoA dehydrogenase/oxidase C-terminal" evidence="6">
    <location>
        <begin position="229"/>
        <end position="376"/>
    </location>
</feature>
<dbReference type="Proteomes" id="UP000031982">
    <property type="component" value="Unassembled WGS sequence"/>
</dbReference>
<evidence type="ECO:0000259" key="6">
    <source>
        <dbReference type="Pfam" id="PF00441"/>
    </source>
</evidence>
<evidence type="ECO:0000259" key="7">
    <source>
        <dbReference type="Pfam" id="PF02770"/>
    </source>
</evidence>
<dbReference type="Gene3D" id="1.20.140.10">
    <property type="entry name" value="Butyryl-CoA Dehydrogenase, subunit A, domain 3"/>
    <property type="match status" value="1"/>
</dbReference>
<dbReference type="InterPro" id="IPR009100">
    <property type="entry name" value="AcylCoA_DH/oxidase_NM_dom_sf"/>
</dbReference>
<name>A0ABR5AVB7_BACBA</name>
<dbReference type="PANTHER" id="PTHR43884:SF41">
    <property type="entry name" value="ACYL-COA DEHYDROGENASE"/>
    <property type="match status" value="1"/>
</dbReference>